<feature type="domain" description="Peptidase C39" evidence="14">
    <location>
        <begin position="10"/>
        <end position="130"/>
    </location>
</feature>
<gene>
    <name evidence="15" type="ORF">CYJ28_08470</name>
</gene>
<feature type="domain" description="ABC transmembrane type-1" evidence="13">
    <location>
        <begin position="162"/>
        <end position="442"/>
    </location>
</feature>
<evidence type="ECO:0000256" key="10">
    <source>
        <dbReference type="ARBA" id="ARBA00023136"/>
    </source>
</evidence>
<dbReference type="GO" id="GO:0016887">
    <property type="term" value="F:ATP hydrolysis activity"/>
    <property type="evidence" value="ECO:0007669"/>
    <property type="project" value="InterPro"/>
</dbReference>
<dbReference type="GO" id="GO:0005886">
    <property type="term" value="C:plasma membrane"/>
    <property type="evidence" value="ECO:0007669"/>
    <property type="project" value="UniProtKB-SubCell"/>
</dbReference>
<feature type="transmembrane region" description="Helical" evidence="11">
    <location>
        <begin position="200"/>
        <end position="217"/>
    </location>
</feature>
<dbReference type="GO" id="GO:0015421">
    <property type="term" value="F:ABC-type oligopeptide transporter activity"/>
    <property type="evidence" value="ECO:0007669"/>
    <property type="project" value="TreeGrafter"/>
</dbReference>
<dbReference type="InterPro" id="IPR003439">
    <property type="entry name" value="ABC_transporter-like_ATP-bd"/>
</dbReference>
<keyword evidence="6" id="KW-0378">Hydrolase</keyword>
<dbReference type="InterPro" id="IPR036640">
    <property type="entry name" value="ABC1_TM_sf"/>
</dbReference>
<keyword evidence="5" id="KW-0547">Nucleotide-binding</keyword>
<keyword evidence="4 11" id="KW-0812">Transmembrane</keyword>
<dbReference type="PROSITE" id="PS50990">
    <property type="entry name" value="PEPTIDASE_C39"/>
    <property type="match status" value="1"/>
</dbReference>
<dbReference type="Gene3D" id="1.20.1560.10">
    <property type="entry name" value="ABC transporter type 1, transmembrane domain"/>
    <property type="match status" value="1"/>
</dbReference>
<dbReference type="Pfam" id="PF00664">
    <property type="entry name" value="ABC_membrane"/>
    <property type="match status" value="1"/>
</dbReference>
<dbReference type="GO" id="GO:0006508">
    <property type="term" value="P:proteolysis"/>
    <property type="evidence" value="ECO:0007669"/>
    <property type="project" value="InterPro"/>
</dbReference>
<dbReference type="PANTHER" id="PTHR43394">
    <property type="entry name" value="ATP-DEPENDENT PERMEASE MDL1, MITOCHONDRIAL"/>
    <property type="match status" value="1"/>
</dbReference>
<keyword evidence="3" id="KW-1003">Cell membrane</keyword>
<evidence type="ECO:0000256" key="7">
    <source>
        <dbReference type="ARBA" id="ARBA00022807"/>
    </source>
</evidence>
<accession>A0A2I1MLQ5</accession>
<dbReference type="PROSITE" id="PS50929">
    <property type="entry name" value="ABC_TM1F"/>
    <property type="match status" value="1"/>
</dbReference>
<dbReference type="InterPro" id="IPR039421">
    <property type="entry name" value="Type_1_exporter"/>
</dbReference>
<dbReference type="PROSITE" id="PS50893">
    <property type="entry name" value="ABC_TRANSPORTER_2"/>
    <property type="match status" value="1"/>
</dbReference>
<dbReference type="Gene3D" id="3.90.70.10">
    <property type="entry name" value="Cysteine proteinases"/>
    <property type="match status" value="1"/>
</dbReference>
<dbReference type="Proteomes" id="UP000234239">
    <property type="component" value="Unassembled WGS sequence"/>
</dbReference>
<dbReference type="InterPro" id="IPR027417">
    <property type="entry name" value="P-loop_NTPase"/>
</dbReference>
<dbReference type="EMBL" id="PKGY01000005">
    <property type="protein sequence ID" value="PKZ21021.1"/>
    <property type="molecule type" value="Genomic_DNA"/>
</dbReference>
<evidence type="ECO:0008006" key="17">
    <source>
        <dbReference type="Google" id="ProtNLM"/>
    </source>
</evidence>
<evidence type="ECO:0000256" key="1">
    <source>
        <dbReference type="ARBA" id="ARBA00004651"/>
    </source>
</evidence>
<evidence type="ECO:0000256" key="3">
    <source>
        <dbReference type="ARBA" id="ARBA00022475"/>
    </source>
</evidence>
<dbReference type="PROSITE" id="PS00211">
    <property type="entry name" value="ABC_TRANSPORTER_1"/>
    <property type="match status" value="1"/>
</dbReference>
<keyword evidence="9 11" id="KW-1133">Transmembrane helix</keyword>
<dbReference type="PANTHER" id="PTHR43394:SF1">
    <property type="entry name" value="ATP-BINDING CASSETTE SUB-FAMILY B MEMBER 10, MITOCHONDRIAL"/>
    <property type="match status" value="1"/>
</dbReference>
<sequence>MGKKVFLIRQLGTTDCGIACLAMIYKYYGYDIGINELKSRSEVGRDGMSLADMKALSEDLGFIFHAYYDYLNEENLQKLLPAILITNNNHYVVVSEYVEGNYTILNPETGISKVKFDVIKKEYLKKIINISPKSKITLKRKKYRFFDEKPKITCKFDKVKFIGAIFLTIMTQTAMLMPSFIVGDIVDEIKFNEMFNVNKYFILMIFIALMFYLSNILRKRLVLIIQTDMYLTTIEKMIDKIFKVDLSFFENHLSGDLEGRFNSVNELYEFISVLFLNMAIDLFTAIICGVLIFVKSKIIFFLIIFLGGIQVFLINKFNKKAREGAVNFLADKNILEGKMVEILSNIQQIRCMRIDRIIRKNLKNSYVNLVSKLKERDNQNAILESIVGAFSILLTLSIYLMGGVIVSKNIITVGSLVSIVALSSYFIKPFQSISLIIPQLNMLGETIIRLEELIKYKDNLNNGEIFIDRFENIRFNNVSFSYYGNKENNLSDLNFNIKKGEKIAIVGESGSGKTTLIKLILSVFSRYSGEILMNNIDVGKIKKSSIDNIFSIVTQIPLAISGNIKENIDFNNSKSSEEIKRILEIVELKKDIEKLPMGINTNIGEGGQNISGGQKQRLAIARALASSPQVLILDEATSNLDSITEKRIFKNLNEMSVTLIIITHRLSSIKDADKIFVLKDGRIIEEGDHQKLMVKEKSFYKRMVENYES</sequence>
<dbReference type="Pfam" id="PF03412">
    <property type="entry name" value="Peptidase_C39"/>
    <property type="match status" value="1"/>
</dbReference>
<dbReference type="InterPro" id="IPR011527">
    <property type="entry name" value="ABC1_TM_dom"/>
</dbReference>
<evidence type="ECO:0000259" key="14">
    <source>
        <dbReference type="PROSITE" id="PS50990"/>
    </source>
</evidence>
<keyword evidence="8" id="KW-0067">ATP-binding</keyword>
<comment type="caution">
    <text evidence="15">The sequence shown here is derived from an EMBL/GenBank/DDBJ whole genome shotgun (WGS) entry which is preliminary data.</text>
</comment>
<evidence type="ECO:0000256" key="6">
    <source>
        <dbReference type="ARBA" id="ARBA00022801"/>
    </source>
</evidence>
<evidence type="ECO:0000259" key="13">
    <source>
        <dbReference type="PROSITE" id="PS50929"/>
    </source>
</evidence>
<keyword evidence="2" id="KW-0813">Transport</keyword>
<proteinExistence type="predicted"/>
<evidence type="ECO:0000259" key="12">
    <source>
        <dbReference type="PROSITE" id="PS50893"/>
    </source>
</evidence>
<feature type="domain" description="ABC transporter" evidence="12">
    <location>
        <begin position="473"/>
        <end position="705"/>
    </location>
</feature>
<keyword evidence="10 11" id="KW-0472">Membrane</keyword>
<dbReference type="InterPro" id="IPR003593">
    <property type="entry name" value="AAA+_ATPase"/>
</dbReference>
<feature type="transmembrane region" description="Helical" evidence="11">
    <location>
        <begin position="410"/>
        <end position="427"/>
    </location>
</feature>
<keyword evidence="7" id="KW-0645">Protease</keyword>
<evidence type="ECO:0000256" key="9">
    <source>
        <dbReference type="ARBA" id="ARBA00022989"/>
    </source>
</evidence>
<dbReference type="GO" id="GO:0005524">
    <property type="term" value="F:ATP binding"/>
    <property type="evidence" value="ECO:0007669"/>
    <property type="project" value="UniProtKB-KW"/>
</dbReference>
<reference evidence="15 16" key="1">
    <citation type="submission" date="2017-12" db="EMBL/GenBank/DDBJ databases">
        <title>Phylogenetic diversity of female urinary microbiome.</title>
        <authorList>
            <person name="Thomas-White K."/>
            <person name="Wolfe A.J."/>
        </authorList>
    </citation>
    <scope>NUCLEOTIDE SEQUENCE [LARGE SCALE GENOMIC DNA]</scope>
    <source>
        <strain evidence="15 16">UMB0139</strain>
    </source>
</reference>
<evidence type="ECO:0000256" key="8">
    <source>
        <dbReference type="ARBA" id="ARBA00022840"/>
    </source>
</evidence>
<feature type="transmembrane region" description="Helical" evidence="11">
    <location>
        <begin position="381"/>
        <end position="404"/>
    </location>
</feature>
<dbReference type="GO" id="GO:0008234">
    <property type="term" value="F:cysteine-type peptidase activity"/>
    <property type="evidence" value="ECO:0007669"/>
    <property type="project" value="UniProtKB-KW"/>
</dbReference>
<keyword evidence="7" id="KW-0788">Thiol protease</keyword>
<dbReference type="RefSeq" id="WP_101603833.1">
    <property type="nucleotide sequence ID" value="NZ_PKGY01000005.1"/>
</dbReference>
<evidence type="ECO:0000313" key="16">
    <source>
        <dbReference type="Proteomes" id="UP000234239"/>
    </source>
</evidence>
<dbReference type="FunFam" id="3.40.50.300:FF:000221">
    <property type="entry name" value="Multidrug ABC transporter ATP-binding protein"/>
    <property type="match status" value="1"/>
</dbReference>
<name>A0A2I1MLQ5_9LACT</name>
<evidence type="ECO:0000313" key="15">
    <source>
        <dbReference type="EMBL" id="PKZ21021.1"/>
    </source>
</evidence>
<dbReference type="SUPFAM" id="SSF90123">
    <property type="entry name" value="ABC transporter transmembrane region"/>
    <property type="match status" value="1"/>
</dbReference>
<dbReference type="Gene3D" id="3.40.50.300">
    <property type="entry name" value="P-loop containing nucleotide triphosphate hydrolases"/>
    <property type="match status" value="1"/>
</dbReference>
<dbReference type="OrthoDB" id="9762778at2"/>
<feature type="transmembrane region" description="Helical" evidence="11">
    <location>
        <begin position="270"/>
        <end position="292"/>
    </location>
</feature>
<dbReference type="InterPro" id="IPR017871">
    <property type="entry name" value="ABC_transporter-like_CS"/>
</dbReference>
<organism evidence="15 16">
    <name type="scientific">Aerococcus sanguinicola</name>
    <dbReference type="NCBI Taxonomy" id="119206"/>
    <lineage>
        <taxon>Bacteria</taxon>
        <taxon>Bacillati</taxon>
        <taxon>Bacillota</taxon>
        <taxon>Bacilli</taxon>
        <taxon>Lactobacillales</taxon>
        <taxon>Aerococcaceae</taxon>
        <taxon>Aerococcus</taxon>
    </lineage>
</organism>
<protein>
    <recommendedName>
        <fullName evidence="17">Peptidase domain-containing ABC transporter</fullName>
    </recommendedName>
</protein>
<dbReference type="SUPFAM" id="SSF52540">
    <property type="entry name" value="P-loop containing nucleoside triphosphate hydrolases"/>
    <property type="match status" value="1"/>
</dbReference>
<dbReference type="InterPro" id="IPR005074">
    <property type="entry name" value="Peptidase_C39"/>
</dbReference>
<evidence type="ECO:0000256" key="11">
    <source>
        <dbReference type="SAM" id="Phobius"/>
    </source>
</evidence>
<comment type="subcellular location">
    <subcellularLocation>
        <location evidence="1">Cell membrane</location>
        <topology evidence="1">Multi-pass membrane protein</topology>
    </subcellularLocation>
</comment>
<dbReference type="AlphaFoldDB" id="A0A2I1MLQ5"/>
<evidence type="ECO:0000256" key="5">
    <source>
        <dbReference type="ARBA" id="ARBA00022741"/>
    </source>
</evidence>
<evidence type="ECO:0000256" key="2">
    <source>
        <dbReference type="ARBA" id="ARBA00022448"/>
    </source>
</evidence>
<dbReference type="Pfam" id="PF00005">
    <property type="entry name" value="ABC_tran"/>
    <property type="match status" value="1"/>
</dbReference>
<feature type="transmembrane region" description="Helical" evidence="11">
    <location>
        <begin position="161"/>
        <end position="180"/>
    </location>
</feature>
<evidence type="ECO:0000256" key="4">
    <source>
        <dbReference type="ARBA" id="ARBA00022692"/>
    </source>
</evidence>
<dbReference type="SMART" id="SM00382">
    <property type="entry name" value="AAA"/>
    <property type="match status" value="1"/>
</dbReference>
<feature type="transmembrane region" description="Helical" evidence="11">
    <location>
        <begin position="298"/>
        <end position="315"/>
    </location>
</feature>